<organism evidence="11 12">
    <name type="scientific">Atopobium deltae</name>
    <dbReference type="NCBI Taxonomy" id="1393034"/>
    <lineage>
        <taxon>Bacteria</taxon>
        <taxon>Bacillati</taxon>
        <taxon>Actinomycetota</taxon>
        <taxon>Coriobacteriia</taxon>
        <taxon>Coriobacteriales</taxon>
        <taxon>Atopobiaceae</taxon>
        <taxon>Atopobium</taxon>
    </lineage>
</organism>
<protein>
    <submittedName>
        <fullName evidence="11">Serine-type D-Ala-D-Ala carboxypeptidase</fullName>
    </submittedName>
</protein>
<dbReference type="Gene3D" id="3.40.710.10">
    <property type="entry name" value="DD-peptidase/beta-lactamase superfamily"/>
    <property type="match status" value="1"/>
</dbReference>
<keyword evidence="4" id="KW-0133">Cell shape</keyword>
<dbReference type="STRING" id="1393034.HMPREF3192_01017"/>
<evidence type="ECO:0000313" key="11">
    <source>
        <dbReference type="EMBL" id="KXB33788.1"/>
    </source>
</evidence>
<feature type="active site" description="Acyl-ester intermediate" evidence="7">
    <location>
        <position position="87"/>
    </location>
</feature>
<evidence type="ECO:0000256" key="4">
    <source>
        <dbReference type="ARBA" id="ARBA00022960"/>
    </source>
</evidence>
<reference evidence="12" key="1">
    <citation type="submission" date="2016-01" db="EMBL/GenBank/DDBJ databases">
        <authorList>
            <person name="Mitreva M."/>
            <person name="Pepin K.H."/>
            <person name="Mihindukulasuriya K.A."/>
            <person name="Fulton R."/>
            <person name="Fronick C."/>
            <person name="O'Laughlin M."/>
            <person name="Miner T."/>
            <person name="Herter B."/>
            <person name="Rosa B.A."/>
            <person name="Cordes M."/>
            <person name="Tomlinson C."/>
            <person name="Wollam A."/>
            <person name="Palsikar V.B."/>
            <person name="Mardis E.R."/>
            <person name="Wilson R.K."/>
        </authorList>
    </citation>
    <scope>NUCLEOTIDE SEQUENCE [LARGE SCALE GENOMIC DNA]</scope>
    <source>
        <strain evidence="12">DNF00019</strain>
    </source>
</reference>
<feature type="active site" evidence="7">
    <location>
        <position position="143"/>
    </location>
</feature>
<keyword evidence="2" id="KW-0732">Signal</keyword>
<keyword evidence="5" id="KW-0573">Peptidoglycan synthesis</keyword>
<dbReference type="InterPro" id="IPR012338">
    <property type="entry name" value="Beta-lactam/transpept-like"/>
</dbReference>
<proteinExistence type="inferred from homology"/>
<gene>
    <name evidence="11" type="ORF">HMPREF3192_01017</name>
</gene>
<dbReference type="InterPro" id="IPR018044">
    <property type="entry name" value="Peptidase_S11"/>
</dbReference>
<keyword evidence="6" id="KW-0961">Cell wall biogenesis/degradation</keyword>
<dbReference type="Pfam" id="PF00768">
    <property type="entry name" value="Peptidase_S11"/>
    <property type="match status" value="1"/>
</dbReference>
<keyword evidence="11" id="KW-0121">Carboxypeptidase</keyword>
<dbReference type="PRINTS" id="PR00725">
    <property type="entry name" value="DADACBPTASE1"/>
</dbReference>
<dbReference type="PATRIC" id="fig|1393034.3.peg.981"/>
<feature type="active site" description="Proton acceptor" evidence="7">
    <location>
        <position position="90"/>
    </location>
</feature>
<dbReference type="InterPro" id="IPR001967">
    <property type="entry name" value="Peptidase_S11_N"/>
</dbReference>
<dbReference type="AlphaFoldDB" id="A0A133XS86"/>
<evidence type="ECO:0000256" key="5">
    <source>
        <dbReference type="ARBA" id="ARBA00022984"/>
    </source>
</evidence>
<dbReference type="GO" id="GO:0071555">
    <property type="term" value="P:cell wall organization"/>
    <property type="evidence" value="ECO:0007669"/>
    <property type="project" value="UniProtKB-KW"/>
</dbReference>
<dbReference type="EMBL" id="LSCR01000029">
    <property type="protein sequence ID" value="KXB33788.1"/>
    <property type="molecule type" value="Genomic_DNA"/>
</dbReference>
<evidence type="ECO:0000256" key="1">
    <source>
        <dbReference type="ARBA" id="ARBA00007164"/>
    </source>
</evidence>
<keyword evidence="3" id="KW-0378">Hydrolase</keyword>
<feature type="domain" description="Peptidase S11 D-alanyl-D-alanine carboxypeptidase A N-terminal" evidence="10">
    <location>
        <begin position="58"/>
        <end position="279"/>
    </location>
</feature>
<sequence>MHTSVRTGVRKTIRKAVCLMLSFVLLISVFTSSFVGSTPVRLAQARTGASRQDQAPTLREAQAALLTDKDGNVLWAKDPDTQFSLASVTKVMSAMVLLDSKKELDQQYSLTDVDLGPHSQTAGYKAGQTATLQELLEVMLVFSANDAAVQIARIVSGNEQAFVDKMNKKAASLGMKNTHFTNPHGLEDAGKHYSTVRDMVRMGREALEKYPLIAKIVKMHEVKGTIDGKERYFKSTDHLMKRYKGLLGIKTGSVESGTTFLGAAERNGVRLYCAVLGCKTNGGRFDDSESLLNWGFSNILNKTIIEHGTVVRWAPFAFNFLFRCPVISSQASGVVHPSKKLDYHSLLYTPNTLVKPGDIYGVTLWSQEKRPVATCTYRVGALQPVSISYDELYEVFA</sequence>
<dbReference type="GO" id="GO:0009252">
    <property type="term" value="P:peptidoglycan biosynthetic process"/>
    <property type="evidence" value="ECO:0007669"/>
    <property type="project" value="UniProtKB-KW"/>
</dbReference>
<evidence type="ECO:0000256" key="7">
    <source>
        <dbReference type="PIRSR" id="PIRSR618044-1"/>
    </source>
</evidence>
<comment type="similarity">
    <text evidence="1 9">Belongs to the peptidase S11 family.</text>
</comment>
<evidence type="ECO:0000313" key="12">
    <source>
        <dbReference type="Proteomes" id="UP000070675"/>
    </source>
</evidence>
<dbReference type="PANTHER" id="PTHR21581">
    <property type="entry name" value="D-ALANYL-D-ALANINE CARBOXYPEPTIDASE"/>
    <property type="match status" value="1"/>
</dbReference>
<evidence type="ECO:0000256" key="2">
    <source>
        <dbReference type="ARBA" id="ARBA00022729"/>
    </source>
</evidence>
<keyword evidence="12" id="KW-1185">Reference proteome</keyword>
<comment type="caution">
    <text evidence="11">The sequence shown here is derived from an EMBL/GenBank/DDBJ whole genome shotgun (WGS) entry which is preliminary data.</text>
</comment>
<dbReference type="SUPFAM" id="SSF56601">
    <property type="entry name" value="beta-lactamase/transpeptidase-like"/>
    <property type="match status" value="1"/>
</dbReference>
<dbReference type="Proteomes" id="UP000070675">
    <property type="component" value="Unassembled WGS sequence"/>
</dbReference>
<feature type="binding site" evidence="8">
    <location>
        <position position="250"/>
    </location>
    <ligand>
        <name>substrate</name>
    </ligand>
</feature>
<dbReference type="PANTHER" id="PTHR21581:SF6">
    <property type="entry name" value="TRAFFICKING PROTEIN PARTICLE COMPLEX SUBUNIT 12"/>
    <property type="match status" value="1"/>
</dbReference>
<evidence type="ECO:0000259" key="10">
    <source>
        <dbReference type="Pfam" id="PF00768"/>
    </source>
</evidence>
<dbReference type="GO" id="GO:0008360">
    <property type="term" value="P:regulation of cell shape"/>
    <property type="evidence" value="ECO:0007669"/>
    <property type="project" value="UniProtKB-KW"/>
</dbReference>
<evidence type="ECO:0000256" key="6">
    <source>
        <dbReference type="ARBA" id="ARBA00023316"/>
    </source>
</evidence>
<dbReference type="GO" id="GO:0006508">
    <property type="term" value="P:proteolysis"/>
    <property type="evidence" value="ECO:0007669"/>
    <property type="project" value="InterPro"/>
</dbReference>
<evidence type="ECO:0000256" key="3">
    <source>
        <dbReference type="ARBA" id="ARBA00022801"/>
    </source>
</evidence>
<dbReference type="GO" id="GO:0009002">
    <property type="term" value="F:serine-type D-Ala-D-Ala carboxypeptidase activity"/>
    <property type="evidence" value="ECO:0007669"/>
    <property type="project" value="InterPro"/>
</dbReference>
<keyword evidence="11" id="KW-0645">Protease</keyword>
<accession>A0A133XS86</accession>
<evidence type="ECO:0000256" key="8">
    <source>
        <dbReference type="PIRSR" id="PIRSR618044-2"/>
    </source>
</evidence>
<evidence type="ECO:0000256" key="9">
    <source>
        <dbReference type="RuleBase" id="RU004016"/>
    </source>
</evidence>
<name>A0A133XS86_9ACTN</name>